<dbReference type="InParanoid" id="C3ZNG3"/>
<dbReference type="AlphaFoldDB" id="C3ZNG3"/>
<evidence type="ECO:0000256" key="1">
    <source>
        <dbReference type="SAM" id="Coils"/>
    </source>
</evidence>
<keyword evidence="1" id="KW-0175">Coiled coil</keyword>
<organism>
    <name type="scientific">Branchiostoma floridae</name>
    <name type="common">Florida lancelet</name>
    <name type="synonym">Amphioxus</name>
    <dbReference type="NCBI Taxonomy" id="7739"/>
    <lineage>
        <taxon>Eukaryota</taxon>
        <taxon>Metazoa</taxon>
        <taxon>Chordata</taxon>
        <taxon>Cephalochordata</taxon>
        <taxon>Leptocardii</taxon>
        <taxon>Amphioxiformes</taxon>
        <taxon>Branchiostomatidae</taxon>
        <taxon>Branchiostoma</taxon>
    </lineage>
</organism>
<gene>
    <name evidence="4" type="ORF">BRAFLDRAFT_81967</name>
</gene>
<protein>
    <submittedName>
        <fullName evidence="4">Uncharacterized protein</fullName>
    </submittedName>
</protein>
<feature type="signal peptide" evidence="3">
    <location>
        <begin position="1"/>
        <end position="17"/>
    </location>
</feature>
<name>C3ZNG3_BRAFL</name>
<dbReference type="EMBL" id="GG666651">
    <property type="protein sequence ID" value="EEN45916.1"/>
    <property type="molecule type" value="Genomic_DNA"/>
</dbReference>
<dbReference type="PANTHER" id="PTHR20003">
    <property type="entry name" value="GLYCOPROTEIN-RELATED"/>
    <property type="match status" value="1"/>
</dbReference>
<feature type="coiled-coil region" evidence="1">
    <location>
        <begin position="94"/>
        <end position="128"/>
    </location>
</feature>
<feature type="region of interest" description="Disordered" evidence="2">
    <location>
        <begin position="26"/>
        <end position="54"/>
    </location>
</feature>
<evidence type="ECO:0000313" key="4">
    <source>
        <dbReference type="EMBL" id="EEN45916.1"/>
    </source>
</evidence>
<keyword evidence="3" id="KW-0732">Signal</keyword>
<feature type="chain" id="PRO_5002937034" evidence="3">
    <location>
        <begin position="18"/>
        <end position="289"/>
    </location>
</feature>
<evidence type="ECO:0000256" key="3">
    <source>
        <dbReference type="SAM" id="SignalP"/>
    </source>
</evidence>
<accession>C3ZNG3</accession>
<evidence type="ECO:0000256" key="2">
    <source>
        <dbReference type="SAM" id="MobiDB-lite"/>
    </source>
</evidence>
<sequence length="289" mass="31928">MGVLAVIFLGCAALLAASSSVAVDDKKEQQGVPERVEDINVNTPTNTGKGEDALDGLTKKQGCEGRQRFIFGLATGIFGVVASIVGFTVDRIESAQTTAQLNEIQDQIRELDRKVDELTQMVSDLQLGQEYLQQVILYARDELRLRNMLDTHAKMQISNGQYELPGYNIQDWADSVLSYRSDGVDQVLYNILNMVKPHSGVFGGKSLMEIYHLRLIDRDNLEKYTEKMQQKAAQIYGLIGGGYSVWITALRIKGRTSGIPAKAGEMKNELSTVGTSLLKYTTRCRGLGL</sequence>
<reference evidence="4" key="1">
    <citation type="journal article" date="2008" name="Nature">
        <title>The amphioxus genome and the evolution of the chordate karyotype.</title>
        <authorList>
            <consortium name="US DOE Joint Genome Institute (JGI-PGF)"/>
            <person name="Putnam N.H."/>
            <person name="Butts T."/>
            <person name="Ferrier D.E.K."/>
            <person name="Furlong R.F."/>
            <person name="Hellsten U."/>
            <person name="Kawashima T."/>
            <person name="Robinson-Rechavi M."/>
            <person name="Shoguchi E."/>
            <person name="Terry A."/>
            <person name="Yu J.-K."/>
            <person name="Benito-Gutierrez E.L."/>
            <person name="Dubchak I."/>
            <person name="Garcia-Fernandez J."/>
            <person name="Gibson-Brown J.J."/>
            <person name="Grigoriev I.V."/>
            <person name="Horton A.C."/>
            <person name="de Jong P.J."/>
            <person name="Jurka J."/>
            <person name="Kapitonov V.V."/>
            <person name="Kohara Y."/>
            <person name="Kuroki Y."/>
            <person name="Lindquist E."/>
            <person name="Lucas S."/>
            <person name="Osoegawa K."/>
            <person name="Pennacchio L.A."/>
            <person name="Salamov A.A."/>
            <person name="Satou Y."/>
            <person name="Sauka-Spengler T."/>
            <person name="Schmutz J."/>
            <person name="Shin-I T."/>
            <person name="Toyoda A."/>
            <person name="Bronner-Fraser M."/>
            <person name="Fujiyama A."/>
            <person name="Holland L.Z."/>
            <person name="Holland P.W.H."/>
            <person name="Satoh N."/>
            <person name="Rokhsar D.S."/>
        </authorList>
    </citation>
    <scope>NUCLEOTIDE SEQUENCE [LARGE SCALE GENOMIC DNA]</scope>
    <source>
        <strain evidence="4">S238N-H82</strain>
        <tissue evidence="4">Testes</tissue>
    </source>
</reference>
<proteinExistence type="predicted"/>
<dbReference type="PANTHER" id="PTHR20003:SF8">
    <property type="entry name" value="PROLINE-RICH PROTEIN BSTNI SUBFAMILY 3"/>
    <property type="match status" value="1"/>
</dbReference>
<feature type="compositionally biased region" description="Basic and acidic residues" evidence="2">
    <location>
        <begin position="26"/>
        <end position="38"/>
    </location>
</feature>